<dbReference type="PANTHER" id="PTHR46580">
    <property type="entry name" value="SENSOR KINASE-RELATED"/>
    <property type="match status" value="1"/>
</dbReference>
<dbReference type="PANTHER" id="PTHR46580:SF2">
    <property type="entry name" value="MAM DOMAIN-CONTAINING PROTEIN"/>
    <property type="match status" value="1"/>
</dbReference>
<name>A0A699SAD6_TANCI</name>
<dbReference type="Gene3D" id="2.30.30.100">
    <property type="match status" value="1"/>
</dbReference>
<comment type="caution">
    <text evidence="2">The sequence shown here is derived from an EMBL/GenBank/DDBJ whole genome shotgun (WGS) entry which is preliminary data.</text>
</comment>
<evidence type="ECO:0000256" key="1">
    <source>
        <dbReference type="ARBA" id="ARBA00022729"/>
    </source>
</evidence>
<sequence length="94" mass="9011">TVGVLLGMGAGAFGSLATFSTGTGNQPFGITVADVNGDGKLDLLTANLTSDNAGVLLGNGNGTFQTAVTYSAGAGSAPHSIVAADVNGDGKPDL</sequence>
<gene>
    <name evidence="2" type="ORF">Tci_866173</name>
</gene>
<feature type="non-terminal residue" evidence="2">
    <location>
        <position position="94"/>
    </location>
</feature>
<reference evidence="2" key="1">
    <citation type="journal article" date="2019" name="Sci. Rep.">
        <title>Draft genome of Tanacetum cinerariifolium, the natural source of mosquito coil.</title>
        <authorList>
            <person name="Yamashiro T."/>
            <person name="Shiraishi A."/>
            <person name="Satake H."/>
            <person name="Nakayama K."/>
        </authorList>
    </citation>
    <scope>NUCLEOTIDE SEQUENCE</scope>
</reference>
<evidence type="ECO:0008006" key="3">
    <source>
        <dbReference type="Google" id="ProtNLM"/>
    </source>
</evidence>
<proteinExistence type="predicted"/>
<dbReference type="AlphaFoldDB" id="A0A699SAD6"/>
<dbReference type="EMBL" id="BKCJ011147466">
    <property type="protein sequence ID" value="GFC94203.1"/>
    <property type="molecule type" value="Genomic_DNA"/>
</dbReference>
<keyword evidence="1" id="KW-0732">Signal</keyword>
<organism evidence="2">
    <name type="scientific">Tanacetum cinerariifolium</name>
    <name type="common">Dalmatian daisy</name>
    <name type="synonym">Chrysanthemum cinerariifolium</name>
    <dbReference type="NCBI Taxonomy" id="118510"/>
    <lineage>
        <taxon>Eukaryota</taxon>
        <taxon>Viridiplantae</taxon>
        <taxon>Streptophyta</taxon>
        <taxon>Embryophyta</taxon>
        <taxon>Tracheophyta</taxon>
        <taxon>Spermatophyta</taxon>
        <taxon>Magnoliopsida</taxon>
        <taxon>eudicotyledons</taxon>
        <taxon>Gunneridae</taxon>
        <taxon>Pentapetalae</taxon>
        <taxon>asterids</taxon>
        <taxon>campanulids</taxon>
        <taxon>Asterales</taxon>
        <taxon>Asteraceae</taxon>
        <taxon>Asteroideae</taxon>
        <taxon>Anthemideae</taxon>
        <taxon>Anthemidinae</taxon>
        <taxon>Tanacetum</taxon>
    </lineage>
</organism>
<dbReference type="InterPro" id="IPR028994">
    <property type="entry name" value="Integrin_alpha_N"/>
</dbReference>
<feature type="non-terminal residue" evidence="2">
    <location>
        <position position="1"/>
    </location>
</feature>
<dbReference type="SUPFAM" id="SSF69318">
    <property type="entry name" value="Integrin alpha N-terminal domain"/>
    <property type="match status" value="1"/>
</dbReference>
<dbReference type="InterPro" id="IPR013517">
    <property type="entry name" value="FG-GAP"/>
</dbReference>
<dbReference type="Pfam" id="PF13517">
    <property type="entry name" value="FG-GAP_3"/>
    <property type="match status" value="1"/>
</dbReference>
<accession>A0A699SAD6</accession>
<evidence type="ECO:0000313" key="2">
    <source>
        <dbReference type="EMBL" id="GFC94203.1"/>
    </source>
</evidence>
<protein>
    <recommendedName>
        <fullName evidence="3">VCBS repeat-containing protein</fullName>
    </recommendedName>
</protein>